<feature type="active site" description="Proton acceptor; for dehydratase activity" evidence="8">
    <location>
        <position position="970"/>
    </location>
</feature>
<dbReference type="Gene3D" id="3.40.47.10">
    <property type="match status" value="1"/>
</dbReference>
<dbReference type="SUPFAM" id="SSF51735">
    <property type="entry name" value="NAD(P)-binding Rossmann-fold domains"/>
    <property type="match status" value="2"/>
</dbReference>
<keyword evidence="1" id="KW-0596">Phosphopantetheine</keyword>
<dbReference type="InterPro" id="IPR006162">
    <property type="entry name" value="Ppantetheine_attach_site"/>
</dbReference>
<dbReference type="PROSITE" id="PS52019">
    <property type="entry name" value="PKS_MFAS_DH"/>
    <property type="match status" value="1"/>
</dbReference>
<dbReference type="InterPro" id="IPR029063">
    <property type="entry name" value="SAM-dependent_MTases_sf"/>
</dbReference>
<dbReference type="Pfam" id="PF00698">
    <property type="entry name" value="Acyl_transf_1"/>
    <property type="match status" value="1"/>
</dbReference>
<dbReference type="Pfam" id="PF08242">
    <property type="entry name" value="Methyltransf_12"/>
    <property type="match status" value="1"/>
</dbReference>
<dbReference type="InterPro" id="IPR032821">
    <property type="entry name" value="PKS_assoc"/>
</dbReference>
<dbReference type="InterPro" id="IPR042104">
    <property type="entry name" value="PKS_dehydratase_sf"/>
</dbReference>
<dbReference type="Pfam" id="PF00109">
    <property type="entry name" value="ketoacyl-synt"/>
    <property type="match status" value="1"/>
</dbReference>
<feature type="domain" description="Carrier" evidence="10">
    <location>
        <begin position="2459"/>
        <end position="2536"/>
    </location>
</feature>
<feature type="region of interest" description="Disordered" evidence="9">
    <location>
        <begin position="1"/>
        <end position="20"/>
    </location>
</feature>
<keyword evidence="4" id="KW-0521">NADP</keyword>
<dbReference type="Proteomes" id="UP001610334">
    <property type="component" value="Unassembled WGS sequence"/>
</dbReference>
<feature type="compositionally biased region" description="Low complexity" evidence="9">
    <location>
        <begin position="1"/>
        <end position="19"/>
    </location>
</feature>
<keyword evidence="5" id="KW-0560">Oxidoreductase</keyword>
<dbReference type="Pfam" id="PF16197">
    <property type="entry name" value="KAsynt_C_assoc"/>
    <property type="match status" value="1"/>
</dbReference>
<dbReference type="SUPFAM" id="SSF53901">
    <property type="entry name" value="Thiolase-like"/>
    <property type="match status" value="1"/>
</dbReference>
<keyword evidence="14" id="KW-1185">Reference proteome</keyword>
<dbReference type="CDD" id="cd05195">
    <property type="entry name" value="enoyl_red"/>
    <property type="match status" value="1"/>
</dbReference>
<dbReference type="InterPro" id="IPR009081">
    <property type="entry name" value="PP-bd_ACP"/>
</dbReference>
<dbReference type="InterPro" id="IPR056501">
    <property type="entry name" value="NAD-bd_HRPKS_sdrA"/>
</dbReference>
<dbReference type="SMART" id="SM00827">
    <property type="entry name" value="PKS_AT"/>
    <property type="match status" value="1"/>
</dbReference>
<dbReference type="Pfam" id="PF21089">
    <property type="entry name" value="PKS_DH_N"/>
    <property type="match status" value="1"/>
</dbReference>
<dbReference type="PROSITE" id="PS52004">
    <property type="entry name" value="KS3_2"/>
    <property type="match status" value="1"/>
</dbReference>
<evidence type="ECO:0000259" key="10">
    <source>
        <dbReference type="PROSITE" id="PS50075"/>
    </source>
</evidence>
<feature type="domain" description="PKS/mFAS DH" evidence="12">
    <location>
        <begin position="938"/>
        <end position="1255"/>
    </location>
</feature>
<dbReference type="InterPro" id="IPR050091">
    <property type="entry name" value="PKS_NRPS_Biosynth_Enz"/>
</dbReference>
<evidence type="ECO:0000259" key="11">
    <source>
        <dbReference type="PROSITE" id="PS52004"/>
    </source>
</evidence>
<evidence type="ECO:0000256" key="2">
    <source>
        <dbReference type="ARBA" id="ARBA00022553"/>
    </source>
</evidence>
<dbReference type="InterPro" id="IPR036736">
    <property type="entry name" value="ACP-like_sf"/>
</dbReference>
<dbReference type="Gene3D" id="3.40.50.150">
    <property type="entry name" value="Vaccinia Virus protein VP39"/>
    <property type="match status" value="1"/>
</dbReference>
<evidence type="ECO:0000256" key="9">
    <source>
        <dbReference type="SAM" id="MobiDB-lite"/>
    </source>
</evidence>
<dbReference type="InterPro" id="IPR049552">
    <property type="entry name" value="PKS_DH_N"/>
</dbReference>
<dbReference type="EMBL" id="JBFXLT010000132">
    <property type="protein sequence ID" value="KAL2807721.1"/>
    <property type="molecule type" value="Genomic_DNA"/>
</dbReference>
<evidence type="ECO:0000256" key="7">
    <source>
        <dbReference type="ARBA" id="ARBA00023315"/>
    </source>
</evidence>
<dbReference type="PROSITE" id="PS00012">
    <property type="entry name" value="PHOSPHOPANTETHEINE"/>
    <property type="match status" value="1"/>
</dbReference>
<dbReference type="CDD" id="cd02440">
    <property type="entry name" value="AdoMet_MTases"/>
    <property type="match status" value="1"/>
</dbReference>
<evidence type="ECO:0000313" key="14">
    <source>
        <dbReference type="Proteomes" id="UP001610334"/>
    </source>
</evidence>
<dbReference type="Pfam" id="PF23297">
    <property type="entry name" value="ACP_SdgA_C"/>
    <property type="match status" value="1"/>
</dbReference>
<feature type="region of interest" description="N-terminal hotdog fold" evidence="8">
    <location>
        <begin position="938"/>
        <end position="1072"/>
    </location>
</feature>
<evidence type="ECO:0000256" key="5">
    <source>
        <dbReference type="ARBA" id="ARBA00023002"/>
    </source>
</evidence>
<dbReference type="Pfam" id="PF13602">
    <property type="entry name" value="ADH_zinc_N_2"/>
    <property type="match status" value="1"/>
</dbReference>
<dbReference type="InterPro" id="IPR013154">
    <property type="entry name" value="ADH-like_N"/>
</dbReference>
<dbReference type="InterPro" id="IPR020841">
    <property type="entry name" value="PKS_Beta-ketoAc_synthase_dom"/>
</dbReference>
<keyword evidence="3" id="KW-0808">Transferase</keyword>
<dbReference type="Pfam" id="PF08659">
    <property type="entry name" value="KR"/>
    <property type="match status" value="1"/>
</dbReference>
<dbReference type="CDD" id="cd00833">
    <property type="entry name" value="PKS"/>
    <property type="match status" value="1"/>
</dbReference>
<dbReference type="SMART" id="SM00825">
    <property type="entry name" value="PKS_KS"/>
    <property type="match status" value="1"/>
</dbReference>
<evidence type="ECO:0000256" key="3">
    <source>
        <dbReference type="ARBA" id="ARBA00022679"/>
    </source>
</evidence>
<keyword evidence="7" id="KW-0012">Acyltransferase</keyword>
<dbReference type="SUPFAM" id="SSF47336">
    <property type="entry name" value="ACP-like"/>
    <property type="match status" value="1"/>
</dbReference>
<evidence type="ECO:0000313" key="13">
    <source>
        <dbReference type="EMBL" id="KAL2807721.1"/>
    </source>
</evidence>
<keyword evidence="6" id="KW-0511">Multifunctional enzyme</keyword>
<evidence type="ECO:0000256" key="4">
    <source>
        <dbReference type="ARBA" id="ARBA00022857"/>
    </source>
</evidence>
<dbReference type="SUPFAM" id="SSF50129">
    <property type="entry name" value="GroES-like"/>
    <property type="match status" value="1"/>
</dbReference>
<comment type="caution">
    <text evidence="13">The sequence shown here is derived from an EMBL/GenBank/DDBJ whole genome shotgun (WGS) entry which is preliminary data.</text>
</comment>
<evidence type="ECO:0000256" key="6">
    <source>
        <dbReference type="ARBA" id="ARBA00023268"/>
    </source>
</evidence>
<dbReference type="InterPro" id="IPR016035">
    <property type="entry name" value="Acyl_Trfase/lysoPLipase"/>
</dbReference>
<organism evidence="13 14">
    <name type="scientific">Aspergillus granulosus</name>
    <dbReference type="NCBI Taxonomy" id="176169"/>
    <lineage>
        <taxon>Eukaryota</taxon>
        <taxon>Fungi</taxon>
        <taxon>Dikarya</taxon>
        <taxon>Ascomycota</taxon>
        <taxon>Pezizomycotina</taxon>
        <taxon>Eurotiomycetes</taxon>
        <taxon>Eurotiomycetidae</taxon>
        <taxon>Eurotiales</taxon>
        <taxon>Aspergillaceae</taxon>
        <taxon>Aspergillus</taxon>
        <taxon>Aspergillus subgen. Nidulantes</taxon>
    </lineage>
</organism>
<dbReference type="InterPro" id="IPR020843">
    <property type="entry name" value="ER"/>
</dbReference>
<dbReference type="PANTHER" id="PTHR43775:SF29">
    <property type="entry name" value="ASPERFURANONE POLYKETIDE SYNTHASE AFOG-RELATED"/>
    <property type="match status" value="1"/>
</dbReference>
<sequence>MAVLNGTANGHANGHTNGNVPKTMPIAIIGMSCRFPGDATSPEKLWKLVSEGRSAWTEIPNDRFDQDAFYHPQDSNLGTSNVRGGHFLTDDVSLFDASFFNFSAEVAASMDPQLRLQLESTFEAIESAGLTLPSIAGTQTSVFAGAFFRDYHDALMRDPETLPRYFMTGNGAAMFSNRLSHFFDLRGASATIDTGCSTGLTALHLACQSIRTGEAIMSVVGGVNVMLNPDMFVSMSNLGLLGPDGRSYTFDHRGKGYGRGEGVATLLLKPLDAAIRDGDPIRAVIRETALNQDGKTATITSPSQEAQEDLIRTTYRNAGLNPLQTAYVEAHGTGTRTGDPIEAGAIGAVLGKGRSTDHPLWIGSVKSNVGHLEAASGLAAIIKVALAFEKGFIPPNSNFEAPNPGILFDEWRLRVPVKLEEWPAHLPRRASVSNFGYGGTNAHVIMEDASYYLPPKLERNGLNGTHAPSRRYVFPISGKDEVTTKATITNLKAYLEENETIDLKSLAYTLGQRRSRFPWTTAAQGSTLPELLKSLDSDLKPGFTTETPRLGFVFNGQGAQWFGMGRELMGTYPVFDQAINEAESHLRALGAEWSLREELTRDAETTRVNETQLAMPLSVSIQIALVRLLESWGIKPTAVTGHSSGEISAAFAAGALSLQAAVATAYFRGLITDKYLVQDKSTSGAMMAAGLGPEAAEPYLANVKNGKVVIACVNSPSSVTLSGDLSGIEEIEAKLKEEGVFARKLQVPAAYHSHHMARLAKLYQNALLDHVRPAKFTDGILFSSPVTGAFVAEAKALNPTHWVKNMVQPVLFAQSLRTMCVGETTTKNVDTLVEIGPHGALAGPIRQSMTTVAELKGKGIGYVSALNRGTDAVQTTQALVISLLEKGYPVDLAAVNFPTSISGAEVLQLPSYPWNHSTKFWMEPRKNKSYRQRKHAPHDLLGTLIPGNNLLSPTWRHIIRPAEIPWVRDHIVDNDMVYPGAGQIAMAIEAVRQLFVSADEPIVGYNLRDIEIMKALIIPDTVQGAEVHLSLSDPDDKSLAADWRAFHIYTVSEEGVWSECCKGLISVRTPTPNGQTSTWRRVLNRTKEITFDTESGAYNRRIEVKDFFHGLHEINIKHGDAFQNLDEIRTGTDQSVTTFHIADTGAVMPSNVQSKHVIHPITLDALFQAAYTAVSPAVQATMGAAIPRSIKRMFVSSNISATPGHRFQNFARLHYGSAQGFDVSMALADEDERLAPPVLEISDMHYQSLGNGVKEESVFDESKVCLKSEWVADLSVVKNESYKTSVQGVMSPQETAIVEDLKRATAYIIDDVLAELTESDIANLDWHYKIFLDWLRYQADRATRDEIAPNSSRWSKATRGAKQRLWDNVSTSSVNGEMLVRIGDNLLGILRKEVTPLELMMEGKLLYKYYENALRVDRSLEQVQKLIRTFSAAHPRAKILEIGGGTGACTGPALRAMSDENGANPRFAQYDFTDISSGFFETAREQFAPWEHLMTFNKLDVENDATAQGFELGSYDLIIACQVLHATKDMDHTMANVHKLLKPGGKLVMVETTQDAIDVQLVFGTLPGWWLSKEPERKYSPNMPLEMWEGILARTGFSGVDIAIRDCEDERNYAMSVIMATALSGQETDYPSRVTIAHAAAANGDWLQGLQTAIKEKTGVEPEIESIETFNPAGKVVLFVSEIEGPFLDGMDTTAFEAVKGILNESKGILWLTRGAALDCPHPELAVHTGLLRTRRLEDSSKRYIALDLDPATPAWSTASIASIVDIFTRSFDYATDKNTLDFEYALRHGDLFVPRISDDNDENDDVAAPTTDLAPEQQPFIQPGRELRMGVGTPGLLDSLAFKDDPDSGKPLPDDYVEIDAKAFGLNFRDIMVAMGQLQEKIMGFECAGVITRVGPNASHDMKVGDRVCALTTRGHWASRIRIHYTGVGKIPDHLSFEDAASIPMVFVTAYYSLFEKAQLQQGETVLIHAASGGVGQAAIILAKWAGAEVFATVGSQEKRDFIKDVYGIADDHIFSSRDVSFAADVLAATNGRGVDVLLNSLAGEILQESWNVMATLGRFVEIGKRDIQQNKRLEMEPFGRAISFLAVDLIQLGNFAGPVMHRVMKGCLDLLETKTIQPIQPVTVYPISEIQRAFRTMQAGKHLGKIIIRPNEGDLVPVVPQKKDVTLSADATYLLVGGLGGIGRSIAQWLVSRGAKNLILLSRSAASQSNAQDFVKELTAAGCRTLIKNCDIADSKNLNQVINECYTEVPAVKGVIQAAMVLNDSVFEHMSHTQWTNATRPKILGTRNLHTQFGSTLDFFVMLSSATGVLGNTSQANYAAGGTFQDAFARYRTAQGLPAVSIDLGMVKSVGYVAETKGVAARLAKIGYRPLEEEEVLRIIESAIRTPLRTPGERHAQIITGLAQFEHPDDIIWREELRFSALRRLQSSSRTTSASSSKKGGADSFGSILSASTSLTEASDHVADAIVAKLSEMFMLAVAEIDKSRALGKYGVDSLVAVELRNWLVSRMQTEISIFDILHSSSLMVLAEKAAAKSKFVLKAGLVGE</sequence>
<reference evidence="13 14" key="1">
    <citation type="submission" date="2024-07" db="EMBL/GenBank/DDBJ databases">
        <title>Section-level genome sequencing and comparative genomics of Aspergillus sections Usti and Cavernicolus.</title>
        <authorList>
            <consortium name="Lawrence Berkeley National Laboratory"/>
            <person name="Nybo J.L."/>
            <person name="Vesth T.C."/>
            <person name="Theobald S."/>
            <person name="Frisvad J.C."/>
            <person name="Larsen T.O."/>
            <person name="Kjaerboelling I."/>
            <person name="Rothschild-Mancinelli K."/>
            <person name="Lyhne E.K."/>
            <person name="Kogle M.E."/>
            <person name="Barry K."/>
            <person name="Clum A."/>
            <person name="Na H."/>
            <person name="Ledsgaard L."/>
            <person name="Lin J."/>
            <person name="Lipzen A."/>
            <person name="Kuo A."/>
            <person name="Riley R."/>
            <person name="Mondo S."/>
            <person name="Labutti K."/>
            <person name="Haridas S."/>
            <person name="Pangalinan J."/>
            <person name="Salamov A.A."/>
            <person name="Simmons B.A."/>
            <person name="Magnuson J.K."/>
            <person name="Chen J."/>
            <person name="Drula E."/>
            <person name="Henrissat B."/>
            <person name="Wiebenga A."/>
            <person name="Lubbers R.J."/>
            <person name="Gomes A.C."/>
            <person name="Makela M.R."/>
            <person name="Stajich J."/>
            <person name="Grigoriev I.V."/>
            <person name="Mortensen U.H."/>
            <person name="De Vries R.P."/>
            <person name="Baker S.E."/>
            <person name="Andersen M.R."/>
        </authorList>
    </citation>
    <scope>NUCLEOTIDE SEQUENCE [LARGE SCALE GENOMIC DNA]</scope>
    <source>
        <strain evidence="13 14">CBS 588.65</strain>
    </source>
</reference>
<dbReference type="InterPro" id="IPR049551">
    <property type="entry name" value="PKS_DH_C"/>
</dbReference>
<proteinExistence type="predicted"/>
<accession>A0ABR4GWZ7</accession>
<dbReference type="InterPro" id="IPR014030">
    <property type="entry name" value="Ketoacyl_synth_N"/>
</dbReference>
<dbReference type="InterPro" id="IPR016036">
    <property type="entry name" value="Malonyl_transacylase_ACP-bd"/>
</dbReference>
<dbReference type="InterPro" id="IPR036291">
    <property type="entry name" value="NAD(P)-bd_dom_sf"/>
</dbReference>
<dbReference type="InterPro" id="IPR016039">
    <property type="entry name" value="Thiolase-like"/>
</dbReference>
<dbReference type="Gene3D" id="1.10.1200.10">
    <property type="entry name" value="ACP-like"/>
    <property type="match status" value="1"/>
</dbReference>
<gene>
    <name evidence="13" type="ORF">BJX63DRAFT_61499</name>
</gene>
<keyword evidence="2" id="KW-0597">Phosphoprotein</keyword>
<evidence type="ECO:0000256" key="1">
    <source>
        <dbReference type="ARBA" id="ARBA00022450"/>
    </source>
</evidence>
<dbReference type="Gene3D" id="3.40.366.10">
    <property type="entry name" value="Malonyl-Coenzyme A Acyl Carrier Protein, domain 2"/>
    <property type="match status" value="1"/>
</dbReference>
<dbReference type="PANTHER" id="PTHR43775">
    <property type="entry name" value="FATTY ACID SYNTHASE"/>
    <property type="match status" value="1"/>
</dbReference>
<dbReference type="InterPro" id="IPR014031">
    <property type="entry name" value="Ketoacyl_synth_C"/>
</dbReference>
<dbReference type="InterPro" id="IPR057326">
    <property type="entry name" value="KR_dom"/>
</dbReference>
<dbReference type="InterPro" id="IPR014043">
    <property type="entry name" value="Acyl_transferase_dom"/>
</dbReference>
<dbReference type="InterPro" id="IPR011032">
    <property type="entry name" value="GroES-like_sf"/>
</dbReference>
<dbReference type="SMART" id="SM00822">
    <property type="entry name" value="PKS_KR"/>
    <property type="match status" value="1"/>
</dbReference>
<feature type="active site" description="Proton donor; for dehydratase activity" evidence="8">
    <location>
        <position position="1164"/>
    </location>
</feature>
<dbReference type="SMART" id="SM00826">
    <property type="entry name" value="PKS_DH"/>
    <property type="match status" value="1"/>
</dbReference>
<dbReference type="Pfam" id="PF02801">
    <property type="entry name" value="Ketoacyl-synt_C"/>
    <property type="match status" value="1"/>
</dbReference>
<dbReference type="Pfam" id="PF14765">
    <property type="entry name" value="PS-DH"/>
    <property type="match status" value="1"/>
</dbReference>
<dbReference type="InterPro" id="IPR049900">
    <property type="entry name" value="PKS_mFAS_DH"/>
</dbReference>
<dbReference type="SUPFAM" id="SSF52151">
    <property type="entry name" value="FabD/lysophospholipase-like"/>
    <property type="match status" value="1"/>
</dbReference>
<dbReference type="Gene3D" id="3.30.70.3290">
    <property type="match status" value="1"/>
</dbReference>
<dbReference type="Pfam" id="PF23114">
    <property type="entry name" value="NAD-bd_HRPKS_sdrA"/>
    <property type="match status" value="1"/>
</dbReference>
<name>A0ABR4GWZ7_9EURO</name>
<dbReference type="PROSITE" id="PS50075">
    <property type="entry name" value="CARRIER"/>
    <property type="match status" value="1"/>
</dbReference>
<dbReference type="Gene3D" id="3.40.50.720">
    <property type="entry name" value="NAD(P)-binding Rossmann-like Domain"/>
    <property type="match status" value="1"/>
</dbReference>
<protein>
    <submittedName>
        <fullName evidence="13">Uncharacterized protein</fullName>
    </submittedName>
</protein>
<feature type="domain" description="Ketosynthase family 3 (KS3)" evidence="11">
    <location>
        <begin position="23"/>
        <end position="448"/>
    </location>
</feature>
<dbReference type="SUPFAM" id="SSF55048">
    <property type="entry name" value="Probable ACP-binding domain of malonyl-CoA ACP transacylase"/>
    <property type="match status" value="1"/>
</dbReference>
<dbReference type="Gene3D" id="3.90.180.10">
    <property type="entry name" value="Medium-chain alcohol dehydrogenases, catalytic domain"/>
    <property type="match status" value="1"/>
</dbReference>
<dbReference type="InterPro" id="IPR013968">
    <property type="entry name" value="PKS_KR"/>
</dbReference>
<dbReference type="SMART" id="SM00829">
    <property type="entry name" value="PKS_ER"/>
    <property type="match status" value="1"/>
</dbReference>
<dbReference type="SUPFAM" id="SSF53335">
    <property type="entry name" value="S-adenosyl-L-methionine-dependent methyltransferases"/>
    <property type="match status" value="1"/>
</dbReference>
<dbReference type="Gene3D" id="3.10.129.110">
    <property type="entry name" value="Polyketide synthase dehydratase"/>
    <property type="match status" value="1"/>
</dbReference>
<evidence type="ECO:0000256" key="8">
    <source>
        <dbReference type="PROSITE-ProRule" id="PRU01363"/>
    </source>
</evidence>
<dbReference type="InterPro" id="IPR001227">
    <property type="entry name" value="Ac_transferase_dom_sf"/>
</dbReference>
<dbReference type="InterPro" id="IPR013217">
    <property type="entry name" value="Methyltransf_12"/>
</dbReference>
<dbReference type="SMART" id="SM00823">
    <property type="entry name" value="PKS_PP"/>
    <property type="match status" value="1"/>
</dbReference>
<dbReference type="Pfam" id="PF08240">
    <property type="entry name" value="ADH_N"/>
    <property type="match status" value="1"/>
</dbReference>
<feature type="region of interest" description="C-terminal hotdog fold" evidence="8">
    <location>
        <begin position="1098"/>
        <end position="1255"/>
    </location>
</feature>
<evidence type="ECO:0000259" key="12">
    <source>
        <dbReference type="PROSITE" id="PS52019"/>
    </source>
</evidence>
<dbReference type="InterPro" id="IPR020806">
    <property type="entry name" value="PKS_PP-bd"/>
</dbReference>
<dbReference type="InterPro" id="IPR020807">
    <property type="entry name" value="PKS_DH"/>
</dbReference>